<dbReference type="PANTHER" id="PTHR10110">
    <property type="entry name" value="SODIUM/HYDROGEN EXCHANGER"/>
    <property type="match status" value="1"/>
</dbReference>
<feature type="transmembrane region" description="Helical" evidence="12">
    <location>
        <begin position="204"/>
        <end position="223"/>
    </location>
</feature>
<dbReference type="Proteomes" id="UP000245880">
    <property type="component" value="Unassembled WGS sequence"/>
</dbReference>
<dbReference type="InterPro" id="IPR018422">
    <property type="entry name" value="Cation/H_exchanger_CPA1"/>
</dbReference>
<dbReference type="GO" id="GO:0051453">
    <property type="term" value="P:regulation of intracellular pH"/>
    <property type="evidence" value="ECO:0007669"/>
    <property type="project" value="TreeGrafter"/>
</dbReference>
<keyword evidence="15" id="KW-1185">Reference proteome</keyword>
<feature type="transmembrane region" description="Helical" evidence="12">
    <location>
        <begin position="171"/>
        <end position="192"/>
    </location>
</feature>
<comment type="caution">
    <text evidence="14">The sequence shown here is derived from an EMBL/GenBank/DDBJ whole genome shotgun (WGS) entry which is preliminary data.</text>
</comment>
<dbReference type="GO" id="GO:0005886">
    <property type="term" value="C:plasma membrane"/>
    <property type="evidence" value="ECO:0007669"/>
    <property type="project" value="UniProtKB-SubCell"/>
</dbReference>
<dbReference type="AlphaFoldDB" id="A0A316AIA7"/>
<dbReference type="PANTHER" id="PTHR10110:SF195">
    <property type="entry name" value="NA(+)_H(+) ANTIPORTER NHAS2"/>
    <property type="match status" value="1"/>
</dbReference>
<evidence type="ECO:0000256" key="9">
    <source>
        <dbReference type="ARBA" id="ARBA00023065"/>
    </source>
</evidence>
<evidence type="ECO:0000313" key="14">
    <source>
        <dbReference type="EMBL" id="PWJ56694.1"/>
    </source>
</evidence>
<keyword evidence="9" id="KW-0406">Ion transport</keyword>
<dbReference type="InterPro" id="IPR006153">
    <property type="entry name" value="Cation/H_exchanger_TM"/>
</dbReference>
<dbReference type="Gene3D" id="1.20.1530.20">
    <property type="match status" value="1"/>
</dbReference>
<proteinExistence type="inferred from homology"/>
<keyword evidence="4" id="KW-0050">Antiport</keyword>
<evidence type="ECO:0000256" key="3">
    <source>
        <dbReference type="ARBA" id="ARBA00022448"/>
    </source>
</evidence>
<keyword evidence="11" id="KW-0739">Sodium transport</keyword>
<protein>
    <submittedName>
        <fullName evidence="14">CPA1 family monovalent cation:H+ antiporter</fullName>
    </submittedName>
</protein>
<comment type="similarity">
    <text evidence="2">Belongs to the monovalent cation:proton antiporter 1 (CPA1) transporter (TC 2.A.36) family.</text>
</comment>
<keyword evidence="10 12" id="KW-0472">Membrane</keyword>
<feature type="transmembrane region" description="Helical" evidence="12">
    <location>
        <begin position="31"/>
        <end position="50"/>
    </location>
</feature>
<dbReference type="OrthoDB" id="9774146at2"/>
<evidence type="ECO:0000256" key="5">
    <source>
        <dbReference type="ARBA" id="ARBA00022475"/>
    </source>
</evidence>
<feature type="transmembrane region" description="Helical" evidence="12">
    <location>
        <begin position="99"/>
        <end position="119"/>
    </location>
</feature>
<organism evidence="14 15">
    <name type="scientific">Dyadobacter jejuensis</name>
    <dbReference type="NCBI Taxonomy" id="1082580"/>
    <lineage>
        <taxon>Bacteria</taxon>
        <taxon>Pseudomonadati</taxon>
        <taxon>Bacteroidota</taxon>
        <taxon>Cytophagia</taxon>
        <taxon>Cytophagales</taxon>
        <taxon>Spirosomataceae</taxon>
        <taxon>Dyadobacter</taxon>
    </lineage>
</organism>
<keyword evidence="5" id="KW-1003">Cell membrane</keyword>
<feature type="transmembrane region" description="Helical" evidence="12">
    <location>
        <begin position="125"/>
        <end position="150"/>
    </location>
</feature>
<feature type="transmembrane region" description="Helical" evidence="12">
    <location>
        <begin position="295"/>
        <end position="313"/>
    </location>
</feature>
<evidence type="ECO:0000256" key="10">
    <source>
        <dbReference type="ARBA" id="ARBA00023136"/>
    </source>
</evidence>
<evidence type="ECO:0000256" key="4">
    <source>
        <dbReference type="ARBA" id="ARBA00022449"/>
    </source>
</evidence>
<dbReference type="RefSeq" id="WP_109676020.1">
    <property type="nucleotide sequence ID" value="NZ_QGDT01000010.1"/>
</dbReference>
<keyword evidence="3" id="KW-0813">Transport</keyword>
<feature type="transmembrane region" description="Helical" evidence="12">
    <location>
        <begin position="70"/>
        <end position="87"/>
    </location>
</feature>
<evidence type="ECO:0000256" key="1">
    <source>
        <dbReference type="ARBA" id="ARBA00004651"/>
    </source>
</evidence>
<feature type="transmembrane region" description="Helical" evidence="12">
    <location>
        <begin position="383"/>
        <end position="407"/>
    </location>
</feature>
<feature type="transmembrane region" description="Helical" evidence="12">
    <location>
        <begin position="318"/>
        <end position="338"/>
    </location>
</feature>
<evidence type="ECO:0000259" key="13">
    <source>
        <dbReference type="Pfam" id="PF00999"/>
    </source>
</evidence>
<evidence type="ECO:0000313" key="15">
    <source>
        <dbReference type="Proteomes" id="UP000245880"/>
    </source>
</evidence>
<dbReference type="GO" id="GO:0098719">
    <property type="term" value="P:sodium ion import across plasma membrane"/>
    <property type="evidence" value="ECO:0007669"/>
    <property type="project" value="TreeGrafter"/>
</dbReference>
<keyword evidence="6 12" id="KW-0812">Transmembrane</keyword>
<evidence type="ECO:0000256" key="8">
    <source>
        <dbReference type="ARBA" id="ARBA00023053"/>
    </source>
</evidence>
<feature type="domain" description="Cation/H+ exchanger transmembrane" evidence="13">
    <location>
        <begin position="14"/>
        <end position="408"/>
    </location>
</feature>
<name>A0A316AIA7_9BACT</name>
<dbReference type="GO" id="GO:0015385">
    <property type="term" value="F:sodium:proton antiporter activity"/>
    <property type="evidence" value="ECO:0007669"/>
    <property type="project" value="InterPro"/>
</dbReference>
<dbReference type="Pfam" id="PF00999">
    <property type="entry name" value="Na_H_Exchanger"/>
    <property type="match status" value="1"/>
</dbReference>
<dbReference type="InterPro" id="IPR038770">
    <property type="entry name" value="Na+/solute_symporter_sf"/>
</dbReference>
<dbReference type="GO" id="GO:0015386">
    <property type="term" value="F:potassium:proton antiporter activity"/>
    <property type="evidence" value="ECO:0007669"/>
    <property type="project" value="TreeGrafter"/>
</dbReference>
<comment type="subcellular location">
    <subcellularLocation>
        <location evidence="1">Cell membrane</location>
        <topology evidence="1">Multi-pass membrane protein</topology>
    </subcellularLocation>
</comment>
<feature type="transmembrane region" description="Helical" evidence="12">
    <location>
        <begin position="6"/>
        <end position="24"/>
    </location>
</feature>
<sequence length="412" mass="44916">MELFILFSILITLAAGFSYINVRWMKLPSGISLMLMGTIVSLLVIVEGYFWKGATLLVREALELIDFSEFLLGMLLSFLLFAGSLHVQLDDLQKSAKSILSFATLGTVISTVIVGYSFYYTMPLFGLPVPLIYCMLFGALISPTDPIAVMGILKKAKLSKSIETNIVGESLFNDGIGVVIFATILQIASVGIENFGAVDIGLLFIQEAIGGVVLGLIIGFVGYRLMKSIDHFQTEILISLAMVMGGYSLCHYLHVSGPLAMVVAGIMTGNRGKRLAMSDITRDYLGKFWEVTDEILNAILFMLIGLEIVVVNFEFGYLIVGIIIALLIVVGRFIALYIPSVLFKFKDSLGGLSTLKIMTWGGLRGGISIALALSIPDNPYKEIIVSVTFVIVLFSILVQGFTIEALIKRLSK</sequence>
<accession>A0A316AIA7</accession>
<evidence type="ECO:0000256" key="7">
    <source>
        <dbReference type="ARBA" id="ARBA00022989"/>
    </source>
</evidence>
<evidence type="ECO:0000256" key="6">
    <source>
        <dbReference type="ARBA" id="ARBA00022692"/>
    </source>
</evidence>
<gene>
    <name evidence="14" type="ORF">CLV98_1105</name>
</gene>
<dbReference type="EMBL" id="QGDT01000010">
    <property type="protein sequence ID" value="PWJ56694.1"/>
    <property type="molecule type" value="Genomic_DNA"/>
</dbReference>
<evidence type="ECO:0000256" key="2">
    <source>
        <dbReference type="ARBA" id="ARBA00007367"/>
    </source>
</evidence>
<keyword evidence="7 12" id="KW-1133">Transmembrane helix</keyword>
<keyword evidence="8" id="KW-0915">Sodium</keyword>
<evidence type="ECO:0000256" key="12">
    <source>
        <dbReference type="SAM" id="Phobius"/>
    </source>
</evidence>
<evidence type="ECO:0000256" key="11">
    <source>
        <dbReference type="ARBA" id="ARBA00023201"/>
    </source>
</evidence>
<reference evidence="14 15" key="1">
    <citation type="submission" date="2018-03" db="EMBL/GenBank/DDBJ databases">
        <title>Genomic Encyclopedia of Archaeal and Bacterial Type Strains, Phase II (KMG-II): from individual species to whole genera.</title>
        <authorList>
            <person name="Goeker M."/>
        </authorList>
    </citation>
    <scope>NUCLEOTIDE SEQUENCE [LARGE SCALE GENOMIC DNA]</scope>
    <source>
        <strain evidence="14 15">DSM 100346</strain>
    </source>
</reference>